<gene>
    <name evidence="17" type="ORF">NCTC10392_02806</name>
</gene>
<dbReference type="Gene3D" id="2.170.130.10">
    <property type="entry name" value="TonB-dependent receptor, plug domain"/>
    <property type="match status" value="1"/>
</dbReference>
<keyword evidence="2 12" id="KW-0813">Transport</keyword>
<keyword evidence="8" id="KW-0406">Ion transport</keyword>
<feature type="domain" description="TonB-dependent receptor plug" evidence="16">
    <location>
        <begin position="58"/>
        <end position="169"/>
    </location>
</feature>
<feature type="domain" description="TonB-dependent receptor-like beta-barrel" evidence="15">
    <location>
        <begin position="283"/>
        <end position="670"/>
    </location>
</feature>
<dbReference type="InterPro" id="IPR000531">
    <property type="entry name" value="Beta-barrel_TonB"/>
</dbReference>
<organism evidence="17 18">
    <name type="scientific">Pseudomonas fluorescens</name>
    <dbReference type="NCBI Taxonomy" id="294"/>
    <lineage>
        <taxon>Bacteria</taxon>
        <taxon>Pseudomonadati</taxon>
        <taxon>Pseudomonadota</taxon>
        <taxon>Gammaproteobacteria</taxon>
        <taxon>Pseudomonadales</taxon>
        <taxon>Pseudomonadaceae</taxon>
        <taxon>Pseudomonas</taxon>
    </lineage>
</organism>
<evidence type="ECO:0000256" key="9">
    <source>
        <dbReference type="ARBA" id="ARBA00023077"/>
    </source>
</evidence>
<keyword evidence="6" id="KW-0732">Signal</keyword>
<keyword evidence="10 12" id="KW-0472">Membrane</keyword>
<comment type="subcellular location">
    <subcellularLocation>
        <location evidence="1 12">Cell outer membrane</location>
        <topology evidence="1 12">Multi-pass membrane protein</topology>
    </subcellularLocation>
</comment>
<dbReference type="InterPro" id="IPR037066">
    <property type="entry name" value="Plug_dom_sf"/>
</dbReference>
<evidence type="ECO:0000256" key="3">
    <source>
        <dbReference type="ARBA" id="ARBA00022452"/>
    </source>
</evidence>
<protein>
    <submittedName>
        <fullName evidence="17">TonB-dependent siderophore receptor</fullName>
    </submittedName>
</protein>
<dbReference type="PANTHER" id="PTHR32552:SF89">
    <property type="entry name" value="CATECHOLATE SIDEROPHORE RECEPTOR FIU"/>
    <property type="match status" value="1"/>
</dbReference>
<dbReference type="GO" id="GO:0015344">
    <property type="term" value="F:siderophore uptake transmembrane transporter activity"/>
    <property type="evidence" value="ECO:0007669"/>
    <property type="project" value="TreeGrafter"/>
</dbReference>
<keyword evidence="3 12" id="KW-1134">Transmembrane beta strand</keyword>
<evidence type="ECO:0000256" key="11">
    <source>
        <dbReference type="ARBA" id="ARBA00023237"/>
    </source>
</evidence>
<evidence type="ECO:0000256" key="4">
    <source>
        <dbReference type="ARBA" id="ARBA00022496"/>
    </source>
</evidence>
<evidence type="ECO:0000256" key="14">
    <source>
        <dbReference type="SAM" id="MobiDB-lite"/>
    </source>
</evidence>
<dbReference type="PROSITE" id="PS52016">
    <property type="entry name" value="TONB_DEPENDENT_REC_3"/>
    <property type="match status" value="1"/>
</dbReference>
<reference evidence="17 18" key="1">
    <citation type="submission" date="2018-06" db="EMBL/GenBank/DDBJ databases">
        <authorList>
            <consortium name="Pathogen Informatics"/>
            <person name="Doyle S."/>
        </authorList>
    </citation>
    <scope>NUCLEOTIDE SEQUENCE [LARGE SCALE GENOMIC DNA]</scope>
    <source>
        <strain evidence="17 18">NCTC10392</strain>
    </source>
</reference>
<accession>A0A379IDF6</accession>
<dbReference type="Gene3D" id="2.40.170.20">
    <property type="entry name" value="TonB-dependent receptor, beta-barrel domain"/>
    <property type="match status" value="1"/>
</dbReference>
<keyword evidence="4" id="KW-0410">Iron transport</keyword>
<dbReference type="GO" id="GO:0009279">
    <property type="term" value="C:cell outer membrane"/>
    <property type="evidence" value="ECO:0007669"/>
    <property type="project" value="UniProtKB-SubCell"/>
</dbReference>
<evidence type="ECO:0000313" key="18">
    <source>
        <dbReference type="Proteomes" id="UP000255125"/>
    </source>
</evidence>
<evidence type="ECO:0000256" key="6">
    <source>
        <dbReference type="ARBA" id="ARBA00022729"/>
    </source>
</evidence>
<dbReference type="InterPro" id="IPR039426">
    <property type="entry name" value="TonB-dep_rcpt-like"/>
</dbReference>
<sequence length="709" mass="77993">MKLISRPLPQHSSSSFKTVSALTLILASQWAHAEDSRLQTVTVQASKVTASEEAQLKLDEVAGGVSLVKAGDVERGRSATLEDTLAYQPGVYAQSAGGNDAIKISIRGSGANTSPGYFREGTKFLFDGLALTGSGGTPYELLETQGLDYTEVLRGANAFQYGALSLGGAINMVTHSGLTSPGNHARFEAGSFGWRKQQLSTGGVVDNGDYYVSLSNSERDGYQDWTFTKAKGVVTNFGYRFNPKLETRLFVRYREEYHESSGTLTKAQLKHDSSQTNPVALASRDDSTKRGSTWVASKTTYTFDDDATLDFGLVYHNYPQVLYRKSTVNPNYWDWRDLNLSLTYNRSDQIQGHTSNTSLSLTSTQHLQAGVKTYNGNPASSTYGALQKQARYTGSFDRVFAAGNDLQLTDRLWLSTGLSLSQIKRDIEVRYSDRANTSPYPDHYNYDSWNVAPRLGLRYEITPSFQVFGNVSRSIDPPSSWSSSGSGVTSNYAKTLTEQKANTVEFGVRGKAGIFDASLAVYRSWIKDELLTVEVIPATRTTAAVNSTSNASPTIHQGIEAGLDTELWQSARGEKVSLRQAYTLNDFYYRNDERFGSNELPGLPRHVYQAELQYRHPDGFYAGVNVRSVSSTAVDYANTLYAPSYTIFGAKLGYEAPSKKWQVYLDVKNLTDQNYVTAIQPIYDAQGKDVAALYPGDGFGAFTGVAFNF</sequence>
<dbReference type="InterPro" id="IPR012910">
    <property type="entry name" value="Plug_dom"/>
</dbReference>
<dbReference type="SUPFAM" id="SSF56935">
    <property type="entry name" value="Porins"/>
    <property type="match status" value="1"/>
</dbReference>
<evidence type="ECO:0000259" key="16">
    <source>
        <dbReference type="Pfam" id="PF07715"/>
    </source>
</evidence>
<keyword evidence="5 12" id="KW-0812">Transmembrane</keyword>
<dbReference type="Pfam" id="PF00593">
    <property type="entry name" value="TonB_dep_Rec_b-barrel"/>
    <property type="match status" value="1"/>
</dbReference>
<comment type="similarity">
    <text evidence="12 13">Belongs to the TonB-dependent receptor family.</text>
</comment>
<evidence type="ECO:0000256" key="1">
    <source>
        <dbReference type="ARBA" id="ARBA00004571"/>
    </source>
</evidence>
<dbReference type="RefSeq" id="WP_258869187.1">
    <property type="nucleotide sequence ID" value="NZ_UGUS01000002.1"/>
</dbReference>
<dbReference type="AlphaFoldDB" id="A0A379IDF6"/>
<feature type="region of interest" description="Disordered" evidence="14">
    <location>
        <begin position="262"/>
        <end position="285"/>
    </location>
</feature>
<evidence type="ECO:0000256" key="10">
    <source>
        <dbReference type="ARBA" id="ARBA00023136"/>
    </source>
</evidence>
<keyword evidence="11 12" id="KW-0998">Cell outer membrane</keyword>
<evidence type="ECO:0000256" key="13">
    <source>
        <dbReference type="RuleBase" id="RU003357"/>
    </source>
</evidence>
<dbReference type="Pfam" id="PF07715">
    <property type="entry name" value="Plug"/>
    <property type="match status" value="1"/>
</dbReference>
<evidence type="ECO:0000256" key="2">
    <source>
        <dbReference type="ARBA" id="ARBA00022448"/>
    </source>
</evidence>
<dbReference type="EMBL" id="UGUS01000002">
    <property type="protein sequence ID" value="SUD30880.1"/>
    <property type="molecule type" value="Genomic_DNA"/>
</dbReference>
<evidence type="ECO:0000256" key="5">
    <source>
        <dbReference type="ARBA" id="ARBA00022692"/>
    </source>
</evidence>
<dbReference type="PANTHER" id="PTHR32552">
    <property type="entry name" value="FERRICHROME IRON RECEPTOR-RELATED"/>
    <property type="match status" value="1"/>
</dbReference>
<evidence type="ECO:0000259" key="15">
    <source>
        <dbReference type="Pfam" id="PF00593"/>
    </source>
</evidence>
<dbReference type="Proteomes" id="UP000255125">
    <property type="component" value="Unassembled WGS sequence"/>
</dbReference>
<proteinExistence type="inferred from homology"/>
<evidence type="ECO:0000256" key="8">
    <source>
        <dbReference type="ARBA" id="ARBA00023065"/>
    </source>
</evidence>
<evidence type="ECO:0000313" key="17">
    <source>
        <dbReference type="EMBL" id="SUD30880.1"/>
    </source>
</evidence>
<name>A0A379IDF6_PSEFL</name>
<dbReference type="InterPro" id="IPR036942">
    <property type="entry name" value="Beta-barrel_TonB_sf"/>
</dbReference>
<keyword evidence="7" id="KW-0408">Iron</keyword>
<evidence type="ECO:0000256" key="12">
    <source>
        <dbReference type="PROSITE-ProRule" id="PRU01360"/>
    </source>
</evidence>
<evidence type="ECO:0000256" key="7">
    <source>
        <dbReference type="ARBA" id="ARBA00023004"/>
    </source>
</evidence>
<keyword evidence="9 13" id="KW-0798">TonB box</keyword>
<keyword evidence="17" id="KW-0675">Receptor</keyword>